<dbReference type="InterPro" id="IPR013721">
    <property type="entry name" value="STAG"/>
</dbReference>
<dbReference type="EMBL" id="GIIL01004568">
    <property type="protein sequence ID" value="NOV48294.1"/>
    <property type="molecule type" value="Transcribed_RNA"/>
</dbReference>
<dbReference type="GO" id="GO:0000785">
    <property type="term" value="C:chromatin"/>
    <property type="evidence" value="ECO:0007669"/>
    <property type="project" value="TreeGrafter"/>
</dbReference>
<evidence type="ECO:0000256" key="2">
    <source>
        <dbReference type="SAM" id="Coils"/>
    </source>
</evidence>
<dbReference type="PANTHER" id="PTHR11199:SF0">
    <property type="entry name" value="LD34181P-RELATED"/>
    <property type="match status" value="1"/>
</dbReference>
<accession>A0A6M2DQW8</accession>
<dbReference type="InterPro" id="IPR016024">
    <property type="entry name" value="ARM-type_fold"/>
</dbReference>
<dbReference type="Pfam" id="PF08514">
    <property type="entry name" value="STAG"/>
    <property type="match status" value="1"/>
</dbReference>
<dbReference type="GO" id="GO:0008278">
    <property type="term" value="C:cohesin complex"/>
    <property type="evidence" value="ECO:0007669"/>
    <property type="project" value="TreeGrafter"/>
</dbReference>
<feature type="compositionally biased region" description="Low complexity" evidence="3">
    <location>
        <begin position="44"/>
        <end position="54"/>
    </location>
</feature>
<comment type="similarity">
    <text evidence="1">Belongs to the SCC3 family.</text>
</comment>
<proteinExistence type="inferred from homology"/>
<dbReference type="Pfam" id="PF21581">
    <property type="entry name" value="SCD"/>
    <property type="match status" value="1"/>
</dbReference>
<dbReference type="InterPro" id="IPR056396">
    <property type="entry name" value="HEAT_SCC3-SA"/>
</dbReference>
<evidence type="ECO:0000313" key="5">
    <source>
        <dbReference type="EMBL" id="NOV48294.1"/>
    </source>
</evidence>
<organism evidence="5">
    <name type="scientific">Xenopsylla cheopis</name>
    <name type="common">Oriental rat flea</name>
    <name type="synonym">Pulex cheopis</name>
    <dbReference type="NCBI Taxonomy" id="163159"/>
    <lineage>
        <taxon>Eukaryota</taxon>
        <taxon>Metazoa</taxon>
        <taxon>Ecdysozoa</taxon>
        <taxon>Arthropoda</taxon>
        <taxon>Hexapoda</taxon>
        <taxon>Insecta</taxon>
        <taxon>Pterygota</taxon>
        <taxon>Neoptera</taxon>
        <taxon>Endopterygota</taxon>
        <taxon>Siphonaptera</taxon>
        <taxon>Pulicidae</taxon>
        <taxon>Xenopsyllinae</taxon>
        <taxon>Xenopsylla</taxon>
    </lineage>
</organism>
<dbReference type="GO" id="GO:0003682">
    <property type="term" value="F:chromatin binding"/>
    <property type="evidence" value="ECO:0007669"/>
    <property type="project" value="TreeGrafter"/>
</dbReference>
<reference evidence="5" key="1">
    <citation type="submission" date="2020-03" db="EMBL/GenBank/DDBJ databases">
        <title>Transcriptomic Profiling of the Digestive Tract of the Rat Flea, Xenopsylla cheopis, Following Blood Feeding and Infection with Yersinia pestis.</title>
        <authorList>
            <person name="Bland D.M."/>
            <person name="Martens C.A."/>
            <person name="Virtaneva K."/>
            <person name="Kanakabandi K."/>
            <person name="Long D."/>
            <person name="Rosenke R."/>
            <person name="Saturday G.A."/>
            <person name="Hoyt F.H."/>
            <person name="Bruno D.P."/>
            <person name="Ribeiro J.M.C."/>
            <person name="Hinnebusch J."/>
        </authorList>
    </citation>
    <scope>NUCLEOTIDE SEQUENCE</scope>
</reference>
<feature type="domain" description="SCD" evidence="4">
    <location>
        <begin position="322"/>
        <end position="407"/>
    </location>
</feature>
<dbReference type="GO" id="GO:0005634">
    <property type="term" value="C:nucleus"/>
    <property type="evidence" value="ECO:0007669"/>
    <property type="project" value="TreeGrafter"/>
</dbReference>
<dbReference type="GO" id="GO:0007062">
    <property type="term" value="P:sister chromatid cohesion"/>
    <property type="evidence" value="ECO:0007669"/>
    <property type="project" value="UniProtKB-ARBA"/>
</dbReference>
<name>A0A6M2DQW8_XENCH</name>
<feature type="region of interest" description="Disordered" evidence="3">
    <location>
        <begin position="1"/>
        <end position="104"/>
    </location>
</feature>
<evidence type="ECO:0000256" key="1">
    <source>
        <dbReference type="ARBA" id="ARBA00005486"/>
    </source>
</evidence>
<dbReference type="SUPFAM" id="SSF48371">
    <property type="entry name" value="ARM repeat"/>
    <property type="match status" value="1"/>
</dbReference>
<feature type="coiled-coil region" evidence="2">
    <location>
        <begin position="279"/>
        <end position="313"/>
    </location>
</feature>
<evidence type="ECO:0000256" key="3">
    <source>
        <dbReference type="SAM" id="MobiDB-lite"/>
    </source>
</evidence>
<protein>
    <submittedName>
        <fullName evidence="5">Putative sister chromatid cohesion complex cohesin subunit stag/irr1/scc3</fullName>
    </submittedName>
</protein>
<dbReference type="InterPro" id="IPR020839">
    <property type="entry name" value="SCD"/>
</dbReference>
<dbReference type="PROSITE" id="PS51425">
    <property type="entry name" value="SCD"/>
    <property type="match status" value="1"/>
</dbReference>
<dbReference type="AlphaFoldDB" id="A0A6M2DQW8"/>
<evidence type="ECO:0000259" key="4">
    <source>
        <dbReference type="PROSITE" id="PS51425"/>
    </source>
</evidence>
<dbReference type="PANTHER" id="PTHR11199">
    <property type="entry name" value="STROMAL ANTIGEN"/>
    <property type="match status" value="1"/>
</dbReference>
<dbReference type="Pfam" id="PF24571">
    <property type="entry name" value="HEAT_SCC3-SA"/>
    <property type="match status" value="1"/>
</dbReference>
<keyword evidence="2" id="KW-0175">Coiled coil</keyword>
<sequence>MHRRGGKRIRMDDPIPPEYENPITPMTPGDYPSSNVEDHDPNASEPSSQSEMESPPSPTKRMTRARARGVQYVPPVNTRLIPPDPISATPPTRKRKPGRKPAHEHHFIDDKSLYFVLRNSKAPMASIVDDWIGTYRQNRDTALISLIQFFINASGCKGRITPQMQSEMEHAAIIRKMTEEFDEESGEYPLIMTGQAWKKFRQNFCDFVQTLVKQCQYSIIYDQFLMDNVISMLTGLSDSQVRAFRHTATLAAMKLMTALVDVALLVSVNCDNSLRQYEAERLKARDKRATDRLESLMQKRTELMENMDEIKNMLTYMFKCVFVHRYRDTLPEIRSICMAEIGVWMQKFHSNFLDDSYLKYIGWTLHDKVGEVRLKCLQALLPLYATEELKGKLELFTSKFKDRIVAMTLDKEYDVAVHAVKLVISIFKTQNDILTDKDSEHVYELVYSSHRAVAQAAGEFLNEHLFRLDEENATEFRSKRGKKRLPNTPLIRDLVQFFIESELHEHAAYLVDSLIESHPMMKDWECMTDLLLEDAGPSEEVLDNKQESSLIEIMVCCVRQAATGEPPVGRSSTRKMALSAKENKQVQDDKQKLTEHFIRTIPMLLLRFGADSEKLTNLLSIPQYFDLGIYTTSRLENNLQALLTKLQDIIMNHTETEVLETCSKTLEYLCKEGTHISIRCDVVKSIIIDHCVDKYNYAMDDWRNIINGNETPDDDETFNVVNSLKKMSILYSCHNINHKNLWQSIIIDILECQNSITDKSLPSEALKYCLEACYFSLAWELTTIESNNDPLACVSLVHTLKSRFDQYIHACKQIMCNVKDNDLREAAYSSICDLAVMFSEQLASHSKEIVHSLVYIPCAETQTMLNDFVQNYVFIQHHEEGHDEGRIEELHKRRNFLAAFCKLIVYNIIPTQAAADVFKHYVKCYNDYGDIIKSTLGKAREINKVNCAMTMTLSLTGLFKDLQMNVPAGVKVPRNTEEFAELKELAKRFALSFGLDAVKNREAVTALHRSGILFSVTTVDENDDPTRAPSRLPFLEILNEFTNKLLKQDKRVVLSFLERRINDGMPSSRSDEWQPLFIYRNSLLHGETDAAPVTSKRAYTRRKKGISKEYGENNYHIYLFVAHYLYFEH</sequence>
<dbReference type="InterPro" id="IPR039662">
    <property type="entry name" value="Cohesin_Scc3/SA"/>
</dbReference>
<feature type="compositionally biased region" description="Basic residues" evidence="3">
    <location>
        <begin position="92"/>
        <end position="103"/>
    </location>
</feature>